<organism evidence="6">
    <name type="scientific">Albugo laibachii Nc14</name>
    <dbReference type="NCBI Taxonomy" id="890382"/>
    <lineage>
        <taxon>Eukaryota</taxon>
        <taxon>Sar</taxon>
        <taxon>Stramenopiles</taxon>
        <taxon>Oomycota</taxon>
        <taxon>Peronosporomycetes</taxon>
        <taxon>Albuginales</taxon>
        <taxon>Albuginaceae</taxon>
        <taxon>Albugo</taxon>
    </lineage>
</organism>
<keyword evidence="3 5" id="KW-1133">Transmembrane helix</keyword>
<feature type="transmembrane region" description="Helical" evidence="5">
    <location>
        <begin position="128"/>
        <end position="155"/>
    </location>
</feature>
<comment type="subcellular location">
    <subcellularLocation>
        <location evidence="1">Membrane</location>
        <topology evidence="1">Multi-pass membrane protein</topology>
    </subcellularLocation>
</comment>
<evidence type="ECO:0000256" key="3">
    <source>
        <dbReference type="ARBA" id="ARBA00022989"/>
    </source>
</evidence>
<accession>F0WTC7</accession>
<dbReference type="GO" id="GO:0016020">
    <property type="term" value="C:membrane"/>
    <property type="evidence" value="ECO:0007669"/>
    <property type="project" value="UniProtKB-SubCell"/>
</dbReference>
<reference evidence="6" key="1">
    <citation type="journal article" date="2011" name="PLoS Biol.">
        <title>Gene gain and loss during evolution of obligate parasitism in the white rust pathogen of Arabidopsis thaliana.</title>
        <authorList>
            <person name="Kemen E."/>
            <person name="Gardiner A."/>
            <person name="Schultz-Larsen T."/>
            <person name="Kemen A.C."/>
            <person name="Balmuth A.L."/>
            <person name="Robert-Seilaniantz A."/>
            <person name="Bailey K."/>
            <person name="Holub E."/>
            <person name="Studholme D.J."/>
            <person name="Maclean D."/>
            <person name="Jones J.D."/>
        </authorList>
    </citation>
    <scope>NUCLEOTIDE SEQUENCE</scope>
</reference>
<evidence type="ECO:0000313" key="6">
    <source>
        <dbReference type="EMBL" id="CCA24617.1"/>
    </source>
</evidence>
<dbReference type="Pfam" id="PF00335">
    <property type="entry name" value="Tetraspanin"/>
    <property type="match status" value="1"/>
</dbReference>
<dbReference type="HOGENOM" id="CLU_071733_0_0_1"/>
<evidence type="ECO:0000256" key="1">
    <source>
        <dbReference type="ARBA" id="ARBA00004141"/>
    </source>
</evidence>
<gene>
    <name evidence="6" type="primary">AlNc14C249G9607</name>
    <name evidence="6" type="ORF">ALNC14_107610</name>
</gene>
<sequence length="314" mass="34509">MSIVNKSNGKILALAKTLEVPSNTEPSALQQERAATRLRIDIDTVHGTLFSRFTKNFLYFWIVLLIILGLVVLSSGVYLLHYQVSSRILPSFTYKAASYAGAILVVLSVIGLYGLHQQRMCVTLGKRNYALASFVILGIGGTVIVALAGSIAILLCEIARDAKSSAFRFRSVRSFEVALVRMLLIYAFKHPSNWNNAQDSMDCCGYASLHLYIQSGSLPQLESDSESLTQYDFLNGSEYYGPFLQSVMLINNVTGRACASQSAYCESSVTFGDIPCPKSKRNWCRTTVLQGAKSNYNYIGFIAVILGCAQVKVL</sequence>
<keyword evidence="2 5" id="KW-0812">Transmembrane</keyword>
<dbReference type="AlphaFoldDB" id="F0WTC7"/>
<protein>
    <submittedName>
        <fullName evidence="6">Transmembrane protein putative</fullName>
    </submittedName>
</protein>
<proteinExistence type="predicted"/>
<evidence type="ECO:0000256" key="4">
    <source>
        <dbReference type="ARBA" id="ARBA00023136"/>
    </source>
</evidence>
<name>F0WTC7_9STRA</name>
<reference evidence="6" key="2">
    <citation type="submission" date="2011-02" db="EMBL/GenBank/DDBJ databases">
        <authorList>
            <person name="MacLean D."/>
        </authorList>
    </citation>
    <scope>NUCLEOTIDE SEQUENCE</scope>
</reference>
<feature type="transmembrane region" description="Helical" evidence="5">
    <location>
        <begin position="58"/>
        <end position="84"/>
    </location>
</feature>
<evidence type="ECO:0000256" key="2">
    <source>
        <dbReference type="ARBA" id="ARBA00022692"/>
    </source>
</evidence>
<dbReference type="EMBL" id="FR824294">
    <property type="protein sequence ID" value="CCA24617.1"/>
    <property type="molecule type" value="Genomic_DNA"/>
</dbReference>
<feature type="transmembrane region" description="Helical" evidence="5">
    <location>
        <begin position="96"/>
        <end position="116"/>
    </location>
</feature>
<evidence type="ECO:0000256" key="5">
    <source>
        <dbReference type="SAM" id="Phobius"/>
    </source>
</evidence>
<dbReference type="InterPro" id="IPR018499">
    <property type="entry name" value="Tetraspanin/Peripherin"/>
</dbReference>
<keyword evidence="4 5" id="KW-0472">Membrane</keyword>